<evidence type="ECO:0000313" key="10">
    <source>
        <dbReference type="EMBL" id="KAJ6252009.1"/>
    </source>
</evidence>
<feature type="transmembrane region" description="Helical" evidence="8">
    <location>
        <begin position="936"/>
        <end position="960"/>
    </location>
</feature>
<evidence type="ECO:0000259" key="9">
    <source>
        <dbReference type="PROSITE" id="PS50156"/>
    </source>
</evidence>
<dbReference type="PANTHER" id="PTHR45951">
    <property type="entry name" value="PROTEIN DISPATCHED-RELATED"/>
    <property type="match status" value="1"/>
</dbReference>
<feature type="transmembrane region" description="Helical" evidence="8">
    <location>
        <begin position="805"/>
        <end position="827"/>
    </location>
</feature>
<dbReference type="Pfam" id="PF03176">
    <property type="entry name" value="MMPL"/>
    <property type="match status" value="1"/>
</dbReference>
<keyword evidence="11" id="KW-1185">Reference proteome</keyword>
<dbReference type="Pfam" id="PF12349">
    <property type="entry name" value="Sterol-sensing"/>
    <property type="match status" value="1"/>
</dbReference>
<keyword evidence="3 8" id="KW-1133">Transmembrane helix</keyword>
<feature type="compositionally biased region" description="Basic residues" evidence="7">
    <location>
        <begin position="1028"/>
        <end position="1050"/>
    </location>
</feature>
<feature type="transmembrane region" description="Helical" evidence="8">
    <location>
        <begin position="550"/>
        <end position="567"/>
    </location>
</feature>
<comment type="similarity">
    <text evidence="6">Belongs to the dispatched family.</text>
</comment>
<feature type="domain" description="SSD" evidence="9">
    <location>
        <begin position="803"/>
        <end position="959"/>
    </location>
</feature>
<dbReference type="Proteomes" id="UP001150062">
    <property type="component" value="Unassembled WGS sequence"/>
</dbReference>
<feature type="transmembrane region" description="Helical" evidence="8">
    <location>
        <begin position="270"/>
        <end position="289"/>
    </location>
</feature>
<feature type="domain" description="SSD" evidence="9">
    <location>
        <begin position="317"/>
        <end position="431"/>
    </location>
</feature>
<evidence type="ECO:0000256" key="5">
    <source>
        <dbReference type="ARBA" id="ARBA00023180"/>
    </source>
</evidence>
<evidence type="ECO:0000256" key="1">
    <source>
        <dbReference type="ARBA" id="ARBA00004141"/>
    </source>
</evidence>
<feature type="transmembrane region" description="Helical" evidence="8">
    <location>
        <begin position="373"/>
        <end position="393"/>
    </location>
</feature>
<evidence type="ECO:0000256" key="2">
    <source>
        <dbReference type="ARBA" id="ARBA00022692"/>
    </source>
</evidence>
<feature type="transmembrane region" description="Helical" evidence="8">
    <location>
        <begin position="296"/>
        <end position="319"/>
    </location>
</feature>
<name>A0ABQ8Z5E6_9EUKA</name>
<dbReference type="InterPro" id="IPR053958">
    <property type="entry name" value="HMGCR/SNAP/NPC1-like_SSD"/>
</dbReference>
<evidence type="ECO:0000256" key="8">
    <source>
        <dbReference type="SAM" id="Phobius"/>
    </source>
</evidence>
<dbReference type="SUPFAM" id="SSF82866">
    <property type="entry name" value="Multidrug efflux transporter AcrB transmembrane domain"/>
    <property type="match status" value="2"/>
</dbReference>
<feature type="transmembrane region" description="Helical" evidence="8">
    <location>
        <begin position="405"/>
        <end position="425"/>
    </location>
</feature>
<feature type="transmembrane region" description="Helical" evidence="8">
    <location>
        <begin position="866"/>
        <end position="889"/>
    </location>
</feature>
<evidence type="ECO:0000256" key="7">
    <source>
        <dbReference type="SAM" id="MobiDB-lite"/>
    </source>
</evidence>
<evidence type="ECO:0000256" key="6">
    <source>
        <dbReference type="ARBA" id="ARBA00038046"/>
    </source>
</evidence>
<sequence length="1082" mass="122791">MSKKKKMGQDVDKTGLNRVTVFIMDHPWWMIIISMGIALVMTISCAGFSFQYDSTMGSFVVREGKTANQIEGMQMVFREEGYFDKDSYQYSLEEKAQQSQPVGGINFYYECVDCDNLFTKENLQKIYDFEHDILNDEQYKDFCFIIGPDTCYPPTTGINFFFDDDGNMVDDIDEAARTLYNDNDGSTRTQVCDKNFEEDTLKVKYLMSTFLFAYPLEGYKNKDDKTEDQDQKYEDWIVDLVPGLTDKANSDNFEILYLGSGITEIAVTDLIVHDTVLIVFSIAMVYIYTLIHTKSLVLTCLGILHVLLSLPMSYFFYVAILGVEWFSMLNFLSLFVVLGIGCDDIFIMLDAWKQSEHQKKGISKNKYTRMHWAYNRAATTMLITTLTSAGAFFGNVASTIPPIRYFGIFTGMAIVFNYLLVITWFPAVIAIWDRNGAGQCCCGACCKCSKKKKKKKKKGKGDDLDYSDVELEKNKLSKKKKTKGSDDEEDLEDLSSSSETSSTSGSDGSSKSSKRHKKKKTINDQNFDVEGLRNLEKYFYKYHAAWIKKFRWAILIIFAGIIIGFGIQASKLEPSEEPAEFLPDDHFLARAINVGSDEFLSSEVVSTVYIQWGVESIDREGVDPLEVEDLGKVIYNDDWEPNHKASQEWVIEVCEGLREKYEGTVFRDGQITCFMEDFRDWVTNETLSGGSYTFPVEEDKFQELLGDFTNYAKVNIFPEDVENEVMPLSNFYGKTVSFDKEDDRLLQYNIQFNLVADAMAVAKTMRPIYDDLEEYVSDLNKDAPEGMDMAGNVSWKWMEMLTEEVLITVALTTIFVSLAIAFVIIIISTDNYITSFLAILSIGGVVVTIIGLMVSLGWSLGAVESISLTIIVGISVDYIVHFCHAYNIAQADTSFEKLRIAMTNLGISVVSAAITTLMSAFVMFFTYVIFFKHFGIFIWMTILSSVFWSFIFFFTLLVFVGPIEDAGKVSLLFKKYFCKEKYEEYLKKKDSKDQTNDSKSSSSSQEGIDDNDLKDIEDDKASVITVKKSQKEKKKSKKNSKNNKKKKKNKKVESSEKSETNNSDSDSQTDSSSSTRSNSSDK</sequence>
<comment type="subcellular location">
    <subcellularLocation>
        <location evidence="1">Membrane</location>
        <topology evidence="1">Multi-pass membrane protein</topology>
    </subcellularLocation>
</comment>
<comment type="caution">
    <text evidence="10">The sequence shown here is derived from an EMBL/GenBank/DDBJ whole genome shotgun (WGS) entry which is preliminary data.</text>
</comment>
<dbReference type="EMBL" id="JAOAOG010000050">
    <property type="protein sequence ID" value="KAJ6252009.1"/>
    <property type="molecule type" value="Genomic_DNA"/>
</dbReference>
<reference evidence="10" key="1">
    <citation type="submission" date="2022-08" db="EMBL/GenBank/DDBJ databases">
        <title>Novel sulfate-reducing endosymbionts in the free-living metamonad Anaeramoeba.</title>
        <authorList>
            <person name="Jerlstrom-Hultqvist J."/>
            <person name="Cepicka I."/>
            <person name="Gallot-Lavallee L."/>
            <person name="Salas-Leiva D."/>
            <person name="Curtis B.A."/>
            <person name="Zahonova K."/>
            <person name="Pipaliya S."/>
            <person name="Dacks J."/>
            <person name="Roger A.J."/>
        </authorList>
    </citation>
    <scope>NUCLEOTIDE SEQUENCE</scope>
    <source>
        <strain evidence="10">Schooner1</strain>
    </source>
</reference>
<gene>
    <name evidence="10" type="ORF">M0813_14556</name>
</gene>
<dbReference type="InterPro" id="IPR000731">
    <property type="entry name" value="SSD"/>
</dbReference>
<keyword evidence="4 8" id="KW-0472">Membrane</keyword>
<feature type="compositionally biased region" description="Low complexity" evidence="7">
    <location>
        <begin position="1060"/>
        <end position="1082"/>
    </location>
</feature>
<feature type="transmembrane region" description="Helical" evidence="8">
    <location>
        <begin position="901"/>
        <end position="930"/>
    </location>
</feature>
<keyword evidence="5" id="KW-0325">Glycoprotein</keyword>
<dbReference type="InterPro" id="IPR004869">
    <property type="entry name" value="MMPL_dom"/>
</dbReference>
<dbReference type="InterPro" id="IPR052081">
    <property type="entry name" value="Dispatched_Hh_regulator"/>
</dbReference>
<dbReference type="PROSITE" id="PS50156">
    <property type="entry name" value="SSD"/>
    <property type="match status" value="2"/>
</dbReference>
<evidence type="ECO:0000256" key="4">
    <source>
        <dbReference type="ARBA" id="ARBA00023136"/>
    </source>
</evidence>
<feature type="transmembrane region" description="Helical" evidence="8">
    <location>
        <begin position="331"/>
        <end position="352"/>
    </location>
</feature>
<evidence type="ECO:0000256" key="3">
    <source>
        <dbReference type="ARBA" id="ARBA00022989"/>
    </source>
</evidence>
<accession>A0ABQ8Z5E6</accession>
<organism evidence="10 11">
    <name type="scientific">Anaeramoeba flamelloides</name>
    <dbReference type="NCBI Taxonomy" id="1746091"/>
    <lineage>
        <taxon>Eukaryota</taxon>
        <taxon>Metamonada</taxon>
        <taxon>Anaeramoebidae</taxon>
        <taxon>Anaeramoeba</taxon>
    </lineage>
</organism>
<feature type="region of interest" description="Disordered" evidence="7">
    <location>
        <begin position="477"/>
        <end position="520"/>
    </location>
</feature>
<feature type="transmembrane region" description="Helical" evidence="8">
    <location>
        <begin position="28"/>
        <end position="50"/>
    </location>
</feature>
<protein>
    <submittedName>
        <fullName evidence="10">Sterol-sensing domain</fullName>
    </submittedName>
</protein>
<dbReference type="PANTHER" id="PTHR45951:SF7">
    <property type="entry name" value="SSD DOMAIN-CONTAINING PROTEIN"/>
    <property type="match status" value="1"/>
</dbReference>
<dbReference type="Gene3D" id="1.20.1640.10">
    <property type="entry name" value="Multidrug efflux transporter AcrB transmembrane domain"/>
    <property type="match status" value="2"/>
</dbReference>
<keyword evidence="2 8" id="KW-0812">Transmembrane</keyword>
<feature type="compositionally biased region" description="Low complexity" evidence="7">
    <location>
        <begin position="494"/>
        <end position="511"/>
    </location>
</feature>
<proteinExistence type="inferred from homology"/>
<feature type="region of interest" description="Disordered" evidence="7">
    <location>
        <begin position="992"/>
        <end position="1082"/>
    </location>
</feature>
<feature type="transmembrane region" description="Helical" evidence="8">
    <location>
        <begin position="836"/>
        <end position="860"/>
    </location>
</feature>
<feature type="compositionally biased region" description="Basic and acidic residues" evidence="7">
    <location>
        <begin position="1011"/>
        <end position="1021"/>
    </location>
</feature>
<evidence type="ECO:0000313" key="11">
    <source>
        <dbReference type="Proteomes" id="UP001150062"/>
    </source>
</evidence>